<dbReference type="AlphaFoldDB" id="A0A4Y2RL77"/>
<gene>
    <name evidence="1" type="ORF">AVEN_254506_1</name>
</gene>
<evidence type="ECO:0000313" key="2">
    <source>
        <dbReference type="Proteomes" id="UP000499080"/>
    </source>
</evidence>
<name>A0A4Y2RL77_ARAVE</name>
<sequence length="153" mass="17223">MEDPGFSEFPGGGPLLSIGNGVITDPHQWVSSRLEGDCPLRLQSEWPCLWTCLQESLRLQLEWPCLWTCLQESLRFPVLNTMSLDLSRSFLGRQEWTSAVCVPDRNRVSDMSCRSRCVCSRRSRSLEVLAVVTIACSERRVFESPAGVVALCE</sequence>
<comment type="caution">
    <text evidence="1">The sequence shown here is derived from an EMBL/GenBank/DDBJ whole genome shotgun (WGS) entry which is preliminary data.</text>
</comment>
<evidence type="ECO:0000313" key="1">
    <source>
        <dbReference type="EMBL" id="GBN76019.1"/>
    </source>
</evidence>
<protein>
    <submittedName>
        <fullName evidence="1">Uncharacterized protein</fullName>
    </submittedName>
</protein>
<keyword evidence="2" id="KW-1185">Reference proteome</keyword>
<dbReference type="EMBL" id="BGPR01017396">
    <property type="protein sequence ID" value="GBN76019.1"/>
    <property type="molecule type" value="Genomic_DNA"/>
</dbReference>
<accession>A0A4Y2RL77</accession>
<organism evidence="1 2">
    <name type="scientific">Araneus ventricosus</name>
    <name type="common">Orbweaver spider</name>
    <name type="synonym">Epeira ventricosa</name>
    <dbReference type="NCBI Taxonomy" id="182803"/>
    <lineage>
        <taxon>Eukaryota</taxon>
        <taxon>Metazoa</taxon>
        <taxon>Ecdysozoa</taxon>
        <taxon>Arthropoda</taxon>
        <taxon>Chelicerata</taxon>
        <taxon>Arachnida</taxon>
        <taxon>Araneae</taxon>
        <taxon>Araneomorphae</taxon>
        <taxon>Entelegynae</taxon>
        <taxon>Araneoidea</taxon>
        <taxon>Araneidae</taxon>
        <taxon>Araneus</taxon>
    </lineage>
</organism>
<dbReference type="Proteomes" id="UP000499080">
    <property type="component" value="Unassembled WGS sequence"/>
</dbReference>
<reference evidence="1 2" key="1">
    <citation type="journal article" date="2019" name="Sci. Rep.">
        <title>Orb-weaving spider Araneus ventricosus genome elucidates the spidroin gene catalogue.</title>
        <authorList>
            <person name="Kono N."/>
            <person name="Nakamura H."/>
            <person name="Ohtoshi R."/>
            <person name="Moran D.A.P."/>
            <person name="Shinohara A."/>
            <person name="Yoshida Y."/>
            <person name="Fujiwara M."/>
            <person name="Mori M."/>
            <person name="Tomita M."/>
            <person name="Arakawa K."/>
        </authorList>
    </citation>
    <scope>NUCLEOTIDE SEQUENCE [LARGE SCALE GENOMIC DNA]</scope>
</reference>
<proteinExistence type="predicted"/>